<keyword evidence="4" id="KW-0732">Signal</keyword>
<gene>
    <name evidence="9" type="ORF">L9F63_012784</name>
</gene>
<protein>
    <recommendedName>
        <fullName evidence="3 6">Glucosylceramidase</fullName>
        <ecNumber evidence="3 6">3.2.1.45</ecNumber>
    </recommendedName>
</protein>
<name>A0AAD8EMX4_DIPPU</name>
<dbReference type="PRINTS" id="PR00843">
    <property type="entry name" value="GLHYDRLASE30"/>
</dbReference>
<dbReference type="PANTHER" id="PTHR11069:SF23">
    <property type="entry name" value="LYSOSOMAL ACID GLUCOSYLCERAMIDASE"/>
    <property type="match status" value="1"/>
</dbReference>
<dbReference type="InterPro" id="IPR033452">
    <property type="entry name" value="GH30_C"/>
</dbReference>
<dbReference type="GO" id="GO:0016020">
    <property type="term" value="C:membrane"/>
    <property type="evidence" value="ECO:0007669"/>
    <property type="project" value="GOC"/>
</dbReference>
<reference evidence="9" key="2">
    <citation type="submission" date="2023-05" db="EMBL/GenBank/DDBJ databases">
        <authorList>
            <person name="Fouks B."/>
        </authorList>
    </citation>
    <scope>NUCLEOTIDE SEQUENCE</scope>
    <source>
        <strain evidence="9">Stay&amp;Tobe</strain>
        <tissue evidence="9">Testes</tissue>
    </source>
</reference>
<sequence length="447" mass="50866">WNFINCFNCFFPSSGIFTVNSSLEYQEILGFGGAITDSVGVLLKTLPEEAQDQIISQYFSETGLNYAFIRIPIAGCDYSTRLYTYDDNGVGQSLENFQLAPEDYDLKIPYIKRAQSMTSKPIKIVAAPWMAPERMTECRYPLLCIDLFRKLKSEYYGTYAEYMIRFLDAYKEEGLDIWGLSTQNEPEDGLIGILAPVNLGWTPWEQGEWISQHLGPQLNASKHRDVKIIIYDDQRPLITIWTAIVMSYAEEYISGIGVHSYLDIFPGALVSLAHKQFPDLFILSTEFSITRLITFLGPTVRLGGWDNLEHYVADILENLNHDVNGWIDWNILLNEEGGPTAYETSGIDSPIIVNDTGREYYKQPMWYGLAHISRFVPPGSRRVDLKGPMFTYNVFTSAFVTPQKRLVLIMLNRRSSSFEANINVGSGNYINLKMSPNSVHTIICNRF</sequence>
<dbReference type="PANTHER" id="PTHR11069">
    <property type="entry name" value="GLUCOSYLCERAMIDASE"/>
    <property type="match status" value="1"/>
</dbReference>
<dbReference type="Proteomes" id="UP001233999">
    <property type="component" value="Unassembled WGS sequence"/>
</dbReference>
<dbReference type="AlphaFoldDB" id="A0AAD8EMX4"/>
<keyword evidence="10" id="KW-1185">Reference proteome</keyword>
<dbReference type="InterPro" id="IPR013780">
    <property type="entry name" value="Glyco_hydro_b"/>
</dbReference>
<dbReference type="EC" id="3.2.1.45" evidence="3 6"/>
<comment type="catalytic activity">
    <reaction evidence="1">
        <text>a beta-D-glucosyl-(1&lt;-&gt;1')-N-acylsphing-4-enine + H2O = an N-acylsphing-4-enine + D-glucose</text>
        <dbReference type="Rhea" id="RHEA:13269"/>
        <dbReference type="ChEBI" id="CHEBI:4167"/>
        <dbReference type="ChEBI" id="CHEBI:15377"/>
        <dbReference type="ChEBI" id="CHEBI:22801"/>
        <dbReference type="ChEBI" id="CHEBI:52639"/>
        <dbReference type="EC" id="3.2.1.45"/>
    </reaction>
    <physiologicalReaction direction="left-to-right" evidence="1">
        <dbReference type="Rhea" id="RHEA:13270"/>
    </physiologicalReaction>
</comment>
<evidence type="ECO:0000256" key="4">
    <source>
        <dbReference type="ARBA" id="ARBA00022729"/>
    </source>
</evidence>
<feature type="non-terminal residue" evidence="9">
    <location>
        <position position="447"/>
    </location>
</feature>
<evidence type="ECO:0000256" key="5">
    <source>
        <dbReference type="ARBA" id="ARBA00022801"/>
    </source>
</evidence>
<dbReference type="SUPFAM" id="SSF51445">
    <property type="entry name" value="(Trans)glycosidases"/>
    <property type="match status" value="1"/>
</dbReference>
<dbReference type="GO" id="GO:0006680">
    <property type="term" value="P:glucosylceramide catabolic process"/>
    <property type="evidence" value="ECO:0007669"/>
    <property type="project" value="TreeGrafter"/>
</dbReference>
<evidence type="ECO:0000256" key="2">
    <source>
        <dbReference type="ARBA" id="ARBA00005382"/>
    </source>
</evidence>
<dbReference type="Pfam" id="PF02055">
    <property type="entry name" value="Glyco_hydro_30"/>
    <property type="match status" value="1"/>
</dbReference>
<keyword evidence="6" id="KW-0746">Sphingolipid metabolism</keyword>
<evidence type="ECO:0000259" key="7">
    <source>
        <dbReference type="Pfam" id="PF02055"/>
    </source>
</evidence>
<keyword evidence="6" id="KW-0326">Glycosidase</keyword>
<dbReference type="InterPro" id="IPR017853">
    <property type="entry name" value="GH"/>
</dbReference>
<evidence type="ECO:0000313" key="10">
    <source>
        <dbReference type="Proteomes" id="UP001233999"/>
    </source>
</evidence>
<comment type="similarity">
    <text evidence="2 6">Belongs to the glycosyl hydrolase 30 family.</text>
</comment>
<dbReference type="GO" id="GO:0004348">
    <property type="term" value="F:glucosylceramidase activity"/>
    <property type="evidence" value="ECO:0007669"/>
    <property type="project" value="UniProtKB-EC"/>
</dbReference>
<dbReference type="InterPro" id="IPR033453">
    <property type="entry name" value="Glyco_hydro_30_TIM-barrel"/>
</dbReference>
<comment type="caution">
    <text evidence="9">The sequence shown here is derived from an EMBL/GenBank/DDBJ whole genome shotgun (WGS) entry which is preliminary data.</text>
</comment>
<dbReference type="EMBL" id="JASPKZ010002299">
    <property type="protein sequence ID" value="KAJ9596051.1"/>
    <property type="molecule type" value="Genomic_DNA"/>
</dbReference>
<reference evidence="9" key="1">
    <citation type="journal article" date="2023" name="IScience">
        <title>Live-bearing cockroach genome reveals convergent evolutionary mechanisms linked to viviparity in insects and beyond.</title>
        <authorList>
            <person name="Fouks B."/>
            <person name="Harrison M.C."/>
            <person name="Mikhailova A.A."/>
            <person name="Marchal E."/>
            <person name="English S."/>
            <person name="Carruthers M."/>
            <person name="Jennings E.C."/>
            <person name="Chiamaka E.L."/>
            <person name="Frigard R.A."/>
            <person name="Pippel M."/>
            <person name="Attardo G.M."/>
            <person name="Benoit J.B."/>
            <person name="Bornberg-Bauer E."/>
            <person name="Tobe S.S."/>
        </authorList>
    </citation>
    <scope>NUCLEOTIDE SEQUENCE</scope>
    <source>
        <strain evidence="9">Stay&amp;Tobe</strain>
    </source>
</reference>
<evidence type="ECO:0000256" key="1">
    <source>
        <dbReference type="ARBA" id="ARBA00001013"/>
    </source>
</evidence>
<accession>A0AAD8EMX4</accession>
<feature type="domain" description="Glycosyl hydrolase family 30 beta sandwich" evidence="8">
    <location>
        <begin position="379"/>
        <end position="442"/>
    </location>
</feature>
<dbReference type="Gene3D" id="3.20.20.80">
    <property type="entry name" value="Glycosidases"/>
    <property type="match status" value="1"/>
</dbReference>
<evidence type="ECO:0000313" key="9">
    <source>
        <dbReference type="EMBL" id="KAJ9596051.1"/>
    </source>
</evidence>
<dbReference type="Pfam" id="PF17189">
    <property type="entry name" value="Glyco_hydro_30C"/>
    <property type="match status" value="1"/>
</dbReference>
<dbReference type="Gene3D" id="2.60.40.1180">
    <property type="entry name" value="Golgi alpha-mannosidase II"/>
    <property type="match status" value="1"/>
</dbReference>
<proteinExistence type="inferred from homology"/>
<feature type="domain" description="Glycosyl hydrolase family 30 TIM-barrel" evidence="7">
    <location>
        <begin position="28"/>
        <end position="376"/>
    </location>
</feature>
<keyword evidence="5 6" id="KW-0378">Hydrolase</keyword>
<evidence type="ECO:0000256" key="6">
    <source>
        <dbReference type="RuleBase" id="RU361188"/>
    </source>
</evidence>
<evidence type="ECO:0000259" key="8">
    <source>
        <dbReference type="Pfam" id="PF17189"/>
    </source>
</evidence>
<evidence type="ECO:0000256" key="3">
    <source>
        <dbReference type="ARBA" id="ARBA00012658"/>
    </source>
</evidence>
<keyword evidence="6" id="KW-0443">Lipid metabolism</keyword>
<dbReference type="InterPro" id="IPR001139">
    <property type="entry name" value="Glyco_hydro_30"/>
</dbReference>
<organism evidence="9 10">
    <name type="scientific">Diploptera punctata</name>
    <name type="common">Pacific beetle cockroach</name>
    <dbReference type="NCBI Taxonomy" id="6984"/>
    <lineage>
        <taxon>Eukaryota</taxon>
        <taxon>Metazoa</taxon>
        <taxon>Ecdysozoa</taxon>
        <taxon>Arthropoda</taxon>
        <taxon>Hexapoda</taxon>
        <taxon>Insecta</taxon>
        <taxon>Pterygota</taxon>
        <taxon>Neoptera</taxon>
        <taxon>Polyneoptera</taxon>
        <taxon>Dictyoptera</taxon>
        <taxon>Blattodea</taxon>
        <taxon>Blaberoidea</taxon>
        <taxon>Blaberidae</taxon>
        <taxon>Diplopterinae</taxon>
        <taxon>Diploptera</taxon>
    </lineage>
</organism>